<dbReference type="InterPro" id="IPR008144">
    <property type="entry name" value="Guanylate_kin-like_dom"/>
</dbReference>
<keyword evidence="6 13" id="KW-0963">Cytoplasm</keyword>
<sequence length="199" mass="22693">MQEKNENQLGQGRVIIFCAPSGTGKSTLIHYLIEQHPELNLNFSISATSRPPRGAEQHGVEYFFLSPEEFKEHIEQGHFLEYCEVYKDRFYGTLRSQVDQQLAKGENVIGDLDVIGGLNVKQAYGERALTVFIQPPSIAALRERLEKRGTDTPEVINDRIARAEYEISRAPEFDCIVTNDNLEQAQSDIYRVVSEYLLR</sequence>
<dbReference type="PANTHER" id="PTHR23117:SF13">
    <property type="entry name" value="GUANYLATE KINASE"/>
    <property type="match status" value="1"/>
</dbReference>
<gene>
    <name evidence="13" type="primary">gmk</name>
    <name evidence="15" type="ORF">FHS60_001689</name>
</gene>
<evidence type="ECO:0000256" key="9">
    <source>
        <dbReference type="ARBA" id="ARBA00022777"/>
    </source>
</evidence>
<evidence type="ECO:0000256" key="8">
    <source>
        <dbReference type="ARBA" id="ARBA00022741"/>
    </source>
</evidence>
<evidence type="ECO:0000256" key="11">
    <source>
        <dbReference type="ARBA" id="ARBA00030128"/>
    </source>
</evidence>
<comment type="subcellular location">
    <subcellularLocation>
        <location evidence="2 13">Cytoplasm</location>
    </subcellularLocation>
</comment>
<dbReference type="EMBL" id="JACICA010000009">
    <property type="protein sequence ID" value="MBB3703209.1"/>
    <property type="molecule type" value="Genomic_DNA"/>
</dbReference>
<dbReference type="HAMAP" id="MF_00328">
    <property type="entry name" value="Guanylate_kinase"/>
    <property type="match status" value="1"/>
</dbReference>
<name>A0A7W5YEC1_9BACT</name>
<keyword evidence="10 13" id="KW-0067">ATP-binding</keyword>
<comment type="similarity">
    <text evidence="3 13">Belongs to the guanylate kinase family.</text>
</comment>
<evidence type="ECO:0000256" key="13">
    <source>
        <dbReference type="HAMAP-Rule" id="MF_00328"/>
    </source>
</evidence>
<feature type="binding site" evidence="13">
    <location>
        <begin position="19"/>
        <end position="26"/>
    </location>
    <ligand>
        <name>ATP</name>
        <dbReference type="ChEBI" id="CHEBI:30616"/>
    </ligand>
</feature>
<dbReference type="AlphaFoldDB" id="A0A7W5YEC1"/>
<comment type="catalytic activity">
    <reaction evidence="12 13">
        <text>GMP + ATP = GDP + ADP</text>
        <dbReference type="Rhea" id="RHEA:20780"/>
        <dbReference type="ChEBI" id="CHEBI:30616"/>
        <dbReference type="ChEBI" id="CHEBI:58115"/>
        <dbReference type="ChEBI" id="CHEBI:58189"/>
        <dbReference type="ChEBI" id="CHEBI:456216"/>
        <dbReference type="EC" id="2.7.4.8"/>
    </reaction>
</comment>
<evidence type="ECO:0000256" key="7">
    <source>
        <dbReference type="ARBA" id="ARBA00022679"/>
    </source>
</evidence>
<dbReference type="EC" id="2.7.4.8" evidence="4 13"/>
<evidence type="ECO:0000313" key="15">
    <source>
        <dbReference type="EMBL" id="MBB3703209.1"/>
    </source>
</evidence>
<evidence type="ECO:0000256" key="3">
    <source>
        <dbReference type="ARBA" id="ARBA00005790"/>
    </source>
</evidence>
<dbReference type="Pfam" id="PF00625">
    <property type="entry name" value="Guanylate_kin"/>
    <property type="match status" value="1"/>
</dbReference>
<dbReference type="FunFam" id="3.30.63.10:FF:000005">
    <property type="entry name" value="Guanylate kinase"/>
    <property type="match status" value="1"/>
</dbReference>
<dbReference type="SUPFAM" id="SSF52540">
    <property type="entry name" value="P-loop containing nucleoside triphosphate hydrolases"/>
    <property type="match status" value="1"/>
</dbReference>
<dbReference type="RefSeq" id="WP_009346521.1">
    <property type="nucleotide sequence ID" value="NZ_JACICA010000009.1"/>
</dbReference>
<evidence type="ECO:0000259" key="14">
    <source>
        <dbReference type="PROSITE" id="PS50052"/>
    </source>
</evidence>
<protein>
    <recommendedName>
        <fullName evidence="5 13">Guanylate kinase</fullName>
        <ecNumber evidence="4 13">2.7.4.8</ecNumber>
    </recommendedName>
    <alternativeName>
        <fullName evidence="11 13">GMP kinase</fullName>
    </alternativeName>
</protein>
<dbReference type="NCBIfam" id="TIGR03263">
    <property type="entry name" value="guanyl_kin"/>
    <property type="match status" value="1"/>
</dbReference>
<dbReference type="Proteomes" id="UP000541425">
    <property type="component" value="Unassembled WGS sequence"/>
</dbReference>
<evidence type="ECO:0000256" key="6">
    <source>
        <dbReference type="ARBA" id="ARBA00022490"/>
    </source>
</evidence>
<dbReference type="GO" id="GO:0004385">
    <property type="term" value="F:GMP kinase activity"/>
    <property type="evidence" value="ECO:0007669"/>
    <property type="project" value="UniProtKB-UniRule"/>
</dbReference>
<dbReference type="Gene3D" id="3.40.50.300">
    <property type="entry name" value="P-loop containing nucleotide triphosphate hydrolases"/>
    <property type="match status" value="1"/>
</dbReference>
<dbReference type="PANTHER" id="PTHR23117">
    <property type="entry name" value="GUANYLATE KINASE-RELATED"/>
    <property type="match status" value="1"/>
</dbReference>
<evidence type="ECO:0000256" key="12">
    <source>
        <dbReference type="ARBA" id="ARBA00048594"/>
    </source>
</evidence>
<dbReference type="PROSITE" id="PS50052">
    <property type="entry name" value="GUANYLATE_KINASE_2"/>
    <property type="match status" value="1"/>
</dbReference>
<reference evidence="15 16" key="1">
    <citation type="submission" date="2020-08" db="EMBL/GenBank/DDBJ databases">
        <title>Genomic Encyclopedia of Type Strains, Phase IV (KMG-IV): sequencing the most valuable type-strain genomes for metagenomic binning, comparative biology and taxonomic classification.</title>
        <authorList>
            <person name="Goeker M."/>
        </authorList>
    </citation>
    <scope>NUCLEOTIDE SEQUENCE [LARGE SCALE GENOMIC DNA]</scope>
    <source>
        <strain evidence="15 16">DSM 22548</strain>
    </source>
</reference>
<proteinExistence type="inferred from homology"/>
<organism evidence="15 16">
    <name type="scientific">Alloprevotella rava</name>
    <dbReference type="NCBI Taxonomy" id="671218"/>
    <lineage>
        <taxon>Bacteria</taxon>
        <taxon>Pseudomonadati</taxon>
        <taxon>Bacteroidota</taxon>
        <taxon>Bacteroidia</taxon>
        <taxon>Bacteroidales</taxon>
        <taxon>Prevotellaceae</taxon>
        <taxon>Alloprevotella</taxon>
    </lineage>
</organism>
<dbReference type="InterPro" id="IPR008145">
    <property type="entry name" value="GK/Ca_channel_bsu"/>
</dbReference>
<evidence type="ECO:0000256" key="2">
    <source>
        <dbReference type="ARBA" id="ARBA00004496"/>
    </source>
</evidence>
<dbReference type="GO" id="GO:0005524">
    <property type="term" value="F:ATP binding"/>
    <property type="evidence" value="ECO:0007669"/>
    <property type="project" value="UniProtKB-UniRule"/>
</dbReference>
<dbReference type="InterPro" id="IPR027417">
    <property type="entry name" value="P-loop_NTPase"/>
</dbReference>
<evidence type="ECO:0000256" key="4">
    <source>
        <dbReference type="ARBA" id="ARBA00012961"/>
    </source>
</evidence>
<keyword evidence="9 13" id="KW-0418">Kinase</keyword>
<dbReference type="InterPro" id="IPR017665">
    <property type="entry name" value="Guanylate_kinase"/>
</dbReference>
<comment type="caution">
    <text evidence="15">The sequence shown here is derived from an EMBL/GenBank/DDBJ whole genome shotgun (WGS) entry which is preliminary data.</text>
</comment>
<keyword evidence="8 13" id="KW-0547">Nucleotide-binding</keyword>
<dbReference type="GO" id="GO:0005829">
    <property type="term" value="C:cytosol"/>
    <property type="evidence" value="ECO:0007669"/>
    <property type="project" value="TreeGrafter"/>
</dbReference>
<keyword evidence="7 13" id="KW-0808">Transferase</keyword>
<feature type="domain" description="Guanylate kinase-like" evidence="14">
    <location>
        <begin position="12"/>
        <end position="194"/>
    </location>
</feature>
<dbReference type="InterPro" id="IPR020590">
    <property type="entry name" value="Guanylate_kinase_CS"/>
</dbReference>
<comment type="function">
    <text evidence="1 13">Essential for recycling GMP and indirectly, cGMP.</text>
</comment>
<dbReference type="CDD" id="cd00071">
    <property type="entry name" value="GMPK"/>
    <property type="match status" value="1"/>
</dbReference>
<evidence type="ECO:0000256" key="10">
    <source>
        <dbReference type="ARBA" id="ARBA00022840"/>
    </source>
</evidence>
<evidence type="ECO:0000256" key="1">
    <source>
        <dbReference type="ARBA" id="ARBA00003531"/>
    </source>
</evidence>
<dbReference type="SMART" id="SM00072">
    <property type="entry name" value="GuKc"/>
    <property type="match status" value="1"/>
</dbReference>
<evidence type="ECO:0000256" key="5">
    <source>
        <dbReference type="ARBA" id="ARBA00016296"/>
    </source>
</evidence>
<dbReference type="PROSITE" id="PS00856">
    <property type="entry name" value="GUANYLATE_KINASE_1"/>
    <property type="match status" value="1"/>
</dbReference>
<dbReference type="Gene3D" id="3.30.63.10">
    <property type="entry name" value="Guanylate Kinase phosphate binding domain"/>
    <property type="match status" value="1"/>
</dbReference>
<accession>A0A7W5YEC1</accession>
<evidence type="ECO:0000313" key="16">
    <source>
        <dbReference type="Proteomes" id="UP000541425"/>
    </source>
</evidence>